<dbReference type="GO" id="GO:0015679">
    <property type="term" value="P:plasma membrane copper ion transport"/>
    <property type="evidence" value="ECO:0007669"/>
    <property type="project" value="TreeGrafter"/>
</dbReference>
<dbReference type="Pfam" id="PF25973">
    <property type="entry name" value="BSH_CzcB"/>
    <property type="match status" value="1"/>
</dbReference>
<evidence type="ECO:0000313" key="6">
    <source>
        <dbReference type="Proteomes" id="UP000028782"/>
    </source>
</evidence>
<keyword evidence="3" id="KW-0812">Transmembrane</keyword>
<keyword evidence="3" id="KW-0472">Membrane</keyword>
<organism evidence="5 6">
    <name type="scientific">Comamonas testosteroni TK102</name>
    <dbReference type="NCBI Taxonomy" id="1392005"/>
    <lineage>
        <taxon>Bacteria</taxon>
        <taxon>Pseudomonadati</taxon>
        <taxon>Pseudomonadota</taxon>
        <taxon>Betaproteobacteria</taxon>
        <taxon>Burkholderiales</taxon>
        <taxon>Comamonadaceae</taxon>
        <taxon>Comamonas</taxon>
    </lineage>
</organism>
<dbReference type="GO" id="GO:0030288">
    <property type="term" value="C:outer membrane-bounded periplasmic space"/>
    <property type="evidence" value="ECO:0007669"/>
    <property type="project" value="TreeGrafter"/>
</dbReference>
<keyword evidence="3" id="KW-1133">Transmembrane helix</keyword>
<dbReference type="KEGG" id="ctes:O987_10215"/>
<dbReference type="AlphaFoldDB" id="A0A076PS31"/>
<gene>
    <name evidence="5" type="ORF">O987_10215</name>
</gene>
<proteinExistence type="inferred from homology"/>
<feature type="transmembrane region" description="Helical" evidence="3">
    <location>
        <begin position="41"/>
        <end position="61"/>
    </location>
</feature>
<dbReference type="GO" id="GO:0022857">
    <property type="term" value="F:transmembrane transporter activity"/>
    <property type="evidence" value="ECO:0007669"/>
    <property type="project" value="InterPro"/>
</dbReference>
<evidence type="ECO:0000256" key="3">
    <source>
        <dbReference type="SAM" id="Phobius"/>
    </source>
</evidence>
<dbReference type="InterPro" id="IPR058647">
    <property type="entry name" value="BSH_CzcB-like"/>
</dbReference>
<dbReference type="PANTHER" id="PTHR30097:SF4">
    <property type="entry name" value="SLR6042 PROTEIN"/>
    <property type="match status" value="1"/>
</dbReference>
<dbReference type="SUPFAM" id="SSF111369">
    <property type="entry name" value="HlyD-like secretion proteins"/>
    <property type="match status" value="1"/>
</dbReference>
<evidence type="ECO:0000256" key="1">
    <source>
        <dbReference type="ARBA" id="ARBA00009477"/>
    </source>
</evidence>
<dbReference type="InterPro" id="IPR006143">
    <property type="entry name" value="RND_pump_MFP"/>
</dbReference>
<dbReference type="Gene3D" id="1.10.287.470">
    <property type="entry name" value="Helix hairpin bin"/>
    <property type="match status" value="1"/>
</dbReference>
<comment type="similarity">
    <text evidence="1">Belongs to the membrane fusion protein (MFP) (TC 8.A.1) family.</text>
</comment>
<dbReference type="InterPro" id="IPR051909">
    <property type="entry name" value="MFP_Cation_Efflux"/>
</dbReference>
<dbReference type="Gene3D" id="2.40.420.20">
    <property type="match status" value="1"/>
</dbReference>
<name>A0A076PS31_COMTE</name>
<dbReference type="GO" id="GO:0016020">
    <property type="term" value="C:membrane"/>
    <property type="evidence" value="ECO:0007669"/>
    <property type="project" value="InterPro"/>
</dbReference>
<feature type="domain" description="CzcB-like barrel-sandwich hybrid" evidence="4">
    <location>
        <begin position="125"/>
        <end position="264"/>
    </location>
</feature>
<sequence length="430" mass="44265">MRRIFNSRCVLSTLLYVIWGGTSMSFPTLKAAGTSSRTKTLALSAVGVAVLAAVGYGWWAWATQQTTVADKDANEAVAQPSAGSVQLNAAQLRAQGVETAIVKDAAAIPLDGLPAQTVAPLSASAQVVAPYGGVVTRVLVDEGAAVRQGQALARIQSKDVLAAQADLARARTDATAAATQARRDAALLAEGIIPAARNEQTQARAAAAQSTLQEANGALARLRPVSGGQAGEYELLAPLSGRVMRRHLSLGQAVAPLDIAFIVAQPGPLDVSVAVPLRWRSDLHPGLEVRLPDGTIARVTAVGGDTDLSSQSLRVRARVDADQAGADRYAAGQQISVALLLPAPQGTLSVPSAALLPAGSAHVVYVAEPSSQDKQGDLRVRAVPVQLLGQDESEASSAVRAVSPDTAPLAAGMQVVVRGTALLKSMIPLQ</sequence>
<dbReference type="PANTHER" id="PTHR30097">
    <property type="entry name" value="CATION EFFLUX SYSTEM PROTEIN CUSB"/>
    <property type="match status" value="1"/>
</dbReference>
<dbReference type="NCBIfam" id="TIGR01730">
    <property type="entry name" value="RND_mfp"/>
    <property type="match status" value="1"/>
</dbReference>
<dbReference type="Gene3D" id="2.40.50.100">
    <property type="match status" value="1"/>
</dbReference>
<dbReference type="EMBL" id="CP006704">
    <property type="protein sequence ID" value="AIJ46167.1"/>
    <property type="molecule type" value="Genomic_DNA"/>
</dbReference>
<dbReference type="GO" id="GO:0046914">
    <property type="term" value="F:transition metal ion binding"/>
    <property type="evidence" value="ECO:0007669"/>
    <property type="project" value="TreeGrafter"/>
</dbReference>
<keyword evidence="2" id="KW-0813">Transport</keyword>
<dbReference type="Proteomes" id="UP000028782">
    <property type="component" value="Chromosome"/>
</dbReference>
<protein>
    <submittedName>
        <fullName evidence="5">RND transporter</fullName>
    </submittedName>
</protein>
<evidence type="ECO:0000256" key="2">
    <source>
        <dbReference type="ARBA" id="ARBA00022448"/>
    </source>
</evidence>
<evidence type="ECO:0000259" key="4">
    <source>
        <dbReference type="Pfam" id="PF25973"/>
    </source>
</evidence>
<dbReference type="HOGENOM" id="CLU_018816_13_0_4"/>
<accession>A0A076PS31</accession>
<evidence type="ECO:0000313" key="5">
    <source>
        <dbReference type="EMBL" id="AIJ46167.1"/>
    </source>
</evidence>
<reference evidence="5 6" key="1">
    <citation type="journal article" date="2014" name="Genome Announc.">
        <title>Complete Genome Sequence of Polychlorinated Biphenyl Degrader Comamonas testosteroni TK102 (NBRC 109938).</title>
        <authorList>
            <person name="Fukuda K."/>
            <person name="Hosoyama A."/>
            <person name="Tsuchikane K."/>
            <person name="Ohji S."/>
            <person name="Yamazoe A."/>
            <person name="Fujita N."/>
            <person name="Shintani M."/>
            <person name="Kimbara K."/>
        </authorList>
    </citation>
    <scope>NUCLEOTIDE SEQUENCE [LARGE SCALE GENOMIC DNA]</scope>
    <source>
        <strain evidence="5">TK102</strain>
    </source>
</reference>
<dbReference type="Gene3D" id="2.40.30.170">
    <property type="match status" value="1"/>
</dbReference>
<dbReference type="GO" id="GO:0060003">
    <property type="term" value="P:copper ion export"/>
    <property type="evidence" value="ECO:0007669"/>
    <property type="project" value="TreeGrafter"/>
</dbReference>